<reference evidence="11 12" key="1">
    <citation type="submission" date="2017-11" db="EMBL/GenBank/DDBJ databases">
        <title>Isolation and Characterization of Family Methanocellaceae Species from Potential Methane Hydrate Area Offshore Southwestern Taiwan.</title>
        <authorList>
            <person name="Zhang W.-L."/>
            <person name="Chen W.-C."/>
            <person name="Lai M.-C."/>
            <person name="Chen S.-C."/>
        </authorList>
    </citation>
    <scope>NUCLEOTIDE SEQUENCE [LARGE SCALE GENOMIC DNA]</scope>
    <source>
        <strain evidence="11 12">CWC-04</strain>
    </source>
</reference>
<evidence type="ECO:0000256" key="7">
    <source>
        <dbReference type="ARBA" id="ARBA00023235"/>
    </source>
</evidence>
<evidence type="ECO:0000256" key="4">
    <source>
        <dbReference type="ARBA" id="ARBA00022490"/>
    </source>
</evidence>
<dbReference type="PANTHER" id="PTHR47861:SF3">
    <property type="entry name" value="FKBP-TYPE PEPTIDYL-PROLYL CIS-TRANS ISOMERASE SLYD"/>
    <property type="match status" value="1"/>
</dbReference>
<dbReference type="EC" id="5.2.1.8" evidence="9"/>
<dbReference type="PANTHER" id="PTHR47861">
    <property type="entry name" value="FKBP-TYPE PEPTIDYL-PROLYL CIS-TRANS ISOMERASE SLYD"/>
    <property type="match status" value="1"/>
</dbReference>
<evidence type="ECO:0000259" key="10">
    <source>
        <dbReference type="PROSITE" id="PS50059"/>
    </source>
</evidence>
<dbReference type="RefSeq" id="WP_230741792.1">
    <property type="nucleotide sequence ID" value="NZ_PGCK01000006.1"/>
</dbReference>
<evidence type="ECO:0000256" key="8">
    <source>
        <dbReference type="PROSITE-ProRule" id="PRU00277"/>
    </source>
</evidence>
<evidence type="ECO:0000313" key="12">
    <source>
        <dbReference type="Proteomes" id="UP001320159"/>
    </source>
</evidence>
<dbReference type="PROSITE" id="PS50059">
    <property type="entry name" value="FKBP_PPIASE"/>
    <property type="match status" value="1"/>
</dbReference>
<gene>
    <name evidence="11" type="ORF">CUJ83_08075</name>
</gene>
<feature type="domain" description="PPIase FKBP-type" evidence="10">
    <location>
        <begin position="35"/>
        <end position="113"/>
    </location>
</feature>
<evidence type="ECO:0000256" key="2">
    <source>
        <dbReference type="ARBA" id="ARBA00004496"/>
    </source>
</evidence>
<comment type="caution">
    <text evidence="11">The sequence shown here is derived from an EMBL/GenBank/DDBJ whole genome shotgun (WGS) entry which is preliminary data.</text>
</comment>
<dbReference type="InterPro" id="IPR046357">
    <property type="entry name" value="PPIase_dom_sf"/>
</dbReference>
<comment type="subcellular location">
    <subcellularLocation>
        <location evidence="2">Cytoplasm</location>
    </subcellularLocation>
</comment>
<keyword evidence="5 8" id="KW-0697">Rotamase</keyword>
<keyword evidence="7 8" id="KW-0413">Isomerase</keyword>
<dbReference type="GO" id="GO:0003755">
    <property type="term" value="F:peptidyl-prolyl cis-trans isomerase activity"/>
    <property type="evidence" value="ECO:0007669"/>
    <property type="project" value="UniProtKB-UniRule"/>
</dbReference>
<name>A0AAP2RCT2_9EURY</name>
<evidence type="ECO:0000256" key="9">
    <source>
        <dbReference type="RuleBase" id="RU003915"/>
    </source>
</evidence>
<accession>A0AAP2RCT2</accession>
<dbReference type="InterPro" id="IPR001179">
    <property type="entry name" value="PPIase_FKBP_dom"/>
</dbReference>
<dbReference type="AlphaFoldDB" id="A0AAP2RCT2"/>
<dbReference type="PROSITE" id="PS51257">
    <property type="entry name" value="PROKAR_LIPOPROTEIN"/>
    <property type="match status" value="1"/>
</dbReference>
<dbReference type="SUPFAM" id="SSF54534">
    <property type="entry name" value="FKBP-like"/>
    <property type="match status" value="1"/>
</dbReference>
<comment type="similarity">
    <text evidence="3 9">Belongs to the FKBP-type PPIase family.</text>
</comment>
<sequence length="186" mass="20221">MTCKRLKLLFVIPAIISMAMVAGCAGNNEKIVKSGDTIKVDYIGTFPDGIVFDTSIEKVAKESGVYNEYRTYEPLEFTVGAGQMIKGFDSAVIGMKEGDTKNITLSPVEAYGEWNPDLVQPVSLEQLKANNITPTVNMTLYTSNGMEVRVVSIDEQNGTVAIDMNNPMAGKTLLFSITVKEIVPAK</sequence>
<evidence type="ECO:0000313" key="11">
    <source>
        <dbReference type="EMBL" id="MCD1294953.1"/>
    </source>
</evidence>
<evidence type="ECO:0000256" key="1">
    <source>
        <dbReference type="ARBA" id="ARBA00000971"/>
    </source>
</evidence>
<dbReference type="GO" id="GO:0042026">
    <property type="term" value="P:protein refolding"/>
    <property type="evidence" value="ECO:0007669"/>
    <property type="project" value="UniProtKB-ARBA"/>
</dbReference>
<protein>
    <recommendedName>
        <fullName evidence="9">Peptidyl-prolyl cis-trans isomerase</fullName>
        <ecNumber evidence="9">5.2.1.8</ecNumber>
    </recommendedName>
</protein>
<dbReference type="Proteomes" id="UP001320159">
    <property type="component" value="Unassembled WGS sequence"/>
</dbReference>
<organism evidence="11 12">
    <name type="scientific">Methanooceanicella nereidis</name>
    <dbReference type="NCBI Taxonomy" id="2052831"/>
    <lineage>
        <taxon>Archaea</taxon>
        <taxon>Methanobacteriati</taxon>
        <taxon>Methanobacteriota</taxon>
        <taxon>Stenosarchaea group</taxon>
        <taxon>Methanomicrobia</taxon>
        <taxon>Methanocellales</taxon>
        <taxon>Methanocellaceae</taxon>
        <taxon>Methanooceanicella</taxon>
    </lineage>
</organism>
<dbReference type="Gene3D" id="3.10.50.40">
    <property type="match status" value="1"/>
</dbReference>
<keyword evidence="4" id="KW-0963">Cytoplasm</keyword>
<evidence type="ECO:0000256" key="5">
    <source>
        <dbReference type="ARBA" id="ARBA00023110"/>
    </source>
</evidence>
<dbReference type="EMBL" id="PGCK01000006">
    <property type="protein sequence ID" value="MCD1294953.1"/>
    <property type="molecule type" value="Genomic_DNA"/>
</dbReference>
<dbReference type="GO" id="GO:0005737">
    <property type="term" value="C:cytoplasm"/>
    <property type="evidence" value="ECO:0007669"/>
    <property type="project" value="UniProtKB-SubCell"/>
</dbReference>
<proteinExistence type="inferred from homology"/>
<comment type="catalytic activity">
    <reaction evidence="1 8 9">
        <text>[protein]-peptidylproline (omega=180) = [protein]-peptidylproline (omega=0)</text>
        <dbReference type="Rhea" id="RHEA:16237"/>
        <dbReference type="Rhea" id="RHEA-COMP:10747"/>
        <dbReference type="Rhea" id="RHEA-COMP:10748"/>
        <dbReference type="ChEBI" id="CHEBI:83833"/>
        <dbReference type="ChEBI" id="CHEBI:83834"/>
        <dbReference type="EC" id="5.2.1.8"/>
    </reaction>
</comment>
<evidence type="ECO:0000256" key="3">
    <source>
        <dbReference type="ARBA" id="ARBA00006577"/>
    </source>
</evidence>
<keyword evidence="6" id="KW-0143">Chaperone</keyword>
<keyword evidence="12" id="KW-1185">Reference proteome</keyword>
<dbReference type="Pfam" id="PF00254">
    <property type="entry name" value="FKBP_C"/>
    <property type="match status" value="1"/>
</dbReference>
<evidence type="ECO:0000256" key="6">
    <source>
        <dbReference type="ARBA" id="ARBA00023186"/>
    </source>
</evidence>